<sequence>MRRRSLLNKINPLVSHAKHAHHDFDSLTHGSRPSIKLPRTGKRQKRAHAAAGLTVPVNALQYANAPAVNMSDMSSGLGRRPSCPVADFAGSPMPNLPYIPSHHAAGQGLGKHSPRENTGLPYGPGSGFNLESYAPTYDNNTASTNLYEGGQLLNEGTVGSPSSSFGAFNVPRWNPANTQLPTALPQPFPFINPMFFNQVPMGNFSSSFPMMPPFNPMLPLQSQNMSTMAGSTRHLPETGPLPRRARSPTPPMKRPSPTIKYMQQASEAPRRCPSRRPLLIILDLNGTLIFRKHRKLPPNFARRHGLDEFLETLTRKYSVMIWSSSKPPTVNAVCEKLFPGDKRNRVVALWGRDKFGLSNLQYNAKLQVYKELRKVWASSEIQAAYPGNDAVKQPAPKKGGGKHSRKTQNRLNAAEVFPPGHRWDQTNTILIDDSKLKALSEPFNILEIPEFTNDPNIDESSLFTQVLAKLDALSRHDDVSKVLRQWNERVARGESSILDLDISLEEELDDEEDGGISLLPPQSPATFANPIVESQVQAQIAQGTDPKEAARLRTERRKARKKEKKAAKAAVAAAAQVAKQTQVQAPTQIPSAVKDIGSMAFNTDPSNKSRRKKGKKKPRWAQEPDIERELEPNARANIMEPPAGNRYNLRRQTQPNPAATTEALEGNESTSSQGPPYPDSATLDHSGAHVAHKEFKGATSTVNAETLEASEASSLDPAWSGYKRGRAPRHVDAQLPMATEASVPQLQQEQPQYQFQTNLNRRSVSPLTDEERRSVSPATSSASRNSLLDRLEEGLGFPKK</sequence>
<reference evidence="3" key="2">
    <citation type="journal article" date="2023" name="IMA Fungus">
        <title>Comparative genomic study of the Penicillium genus elucidates a diverse pangenome and 15 lateral gene transfer events.</title>
        <authorList>
            <person name="Petersen C."/>
            <person name="Sorensen T."/>
            <person name="Nielsen M.R."/>
            <person name="Sondergaard T.E."/>
            <person name="Sorensen J.L."/>
            <person name="Fitzpatrick D.A."/>
            <person name="Frisvad J.C."/>
            <person name="Nielsen K.L."/>
        </authorList>
    </citation>
    <scope>NUCLEOTIDE SEQUENCE</scope>
    <source>
        <strain evidence="3">IBT 26290</strain>
    </source>
</reference>
<name>A0A9W9LMB4_9EURO</name>
<feature type="compositionally biased region" description="Basic and acidic residues" evidence="1">
    <location>
        <begin position="620"/>
        <end position="632"/>
    </location>
</feature>
<evidence type="ECO:0000313" key="3">
    <source>
        <dbReference type="EMBL" id="KAJ5166362.1"/>
    </source>
</evidence>
<feature type="region of interest" description="Disordered" evidence="1">
    <location>
        <begin position="21"/>
        <end position="41"/>
    </location>
</feature>
<keyword evidence="4" id="KW-1185">Reference proteome</keyword>
<dbReference type="Proteomes" id="UP001149163">
    <property type="component" value="Unassembled WGS sequence"/>
</dbReference>
<reference evidence="3" key="1">
    <citation type="submission" date="2022-11" db="EMBL/GenBank/DDBJ databases">
        <authorList>
            <person name="Petersen C."/>
        </authorList>
    </citation>
    <scope>NUCLEOTIDE SEQUENCE</scope>
    <source>
        <strain evidence="3">IBT 26290</strain>
    </source>
</reference>
<feature type="compositionally biased region" description="Low complexity" evidence="1">
    <location>
        <begin position="745"/>
        <end position="756"/>
    </location>
</feature>
<feature type="compositionally biased region" description="Low complexity" evidence="1">
    <location>
        <begin position="577"/>
        <end position="588"/>
    </location>
</feature>
<dbReference type="AlphaFoldDB" id="A0A9W9LMB4"/>
<feature type="compositionally biased region" description="Polar residues" evidence="1">
    <location>
        <begin position="757"/>
        <end position="766"/>
    </location>
</feature>
<feature type="region of interest" description="Disordered" evidence="1">
    <location>
        <begin position="577"/>
        <end position="684"/>
    </location>
</feature>
<dbReference type="Pfam" id="PF03031">
    <property type="entry name" value="NIF"/>
    <property type="match status" value="1"/>
</dbReference>
<organism evidence="3 4">
    <name type="scientific">Penicillium canariense</name>
    <dbReference type="NCBI Taxonomy" id="189055"/>
    <lineage>
        <taxon>Eukaryota</taxon>
        <taxon>Fungi</taxon>
        <taxon>Dikarya</taxon>
        <taxon>Ascomycota</taxon>
        <taxon>Pezizomycotina</taxon>
        <taxon>Eurotiomycetes</taxon>
        <taxon>Eurotiomycetidae</taxon>
        <taxon>Eurotiales</taxon>
        <taxon>Aspergillaceae</taxon>
        <taxon>Penicillium</taxon>
    </lineage>
</organism>
<feature type="region of interest" description="Disordered" evidence="1">
    <location>
        <begin position="387"/>
        <end position="408"/>
    </location>
</feature>
<dbReference type="EMBL" id="JAPQKN010000003">
    <property type="protein sequence ID" value="KAJ5166362.1"/>
    <property type="molecule type" value="Genomic_DNA"/>
</dbReference>
<dbReference type="PANTHER" id="PTHR12210">
    <property type="entry name" value="DULLARD PROTEIN PHOSPHATASE"/>
    <property type="match status" value="1"/>
</dbReference>
<dbReference type="PROSITE" id="PS50969">
    <property type="entry name" value="FCP1"/>
    <property type="match status" value="1"/>
</dbReference>
<dbReference type="InterPro" id="IPR050365">
    <property type="entry name" value="TIM50"/>
</dbReference>
<proteinExistence type="predicted"/>
<gene>
    <name evidence="3" type="ORF">N7482_005143</name>
</gene>
<dbReference type="InterPro" id="IPR004274">
    <property type="entry name" value="FCP1_dom"/>
</dbReference>
<feature type="domain" description="FCP1 homology" evidence="2">
    <location>
        <begin position="273"/>
        <end position="473"/>
    </location>
</feature>
<evidence type="ECO:0000259" key="2">
    <source>
        <dbReference type="PROSITE" id="PS50969"/>
    </source>
</evidence>
<evidence type="ECO:0000256" key="1">
    <source>
        <dbReference type="SAM" id="MobiDB-lite"/>
    </source>
</evidence>
<dbReference type="InterPro" id="IPR023214">
    <property type="entry name" value="HAD_sf"/>
</dbReference>
<feature type="compositionally biased region" description="Basic residues" evidence="1">
    <location>
        <begin position="399"/>
        <end position="408"/>
    </location>
</feature>
<evidence type="ECO:0000313" key="4">
    <source>
        <dbReference type="Proteomes" id="UP001149163"/>
    </source>
</evidence>
<comment type="caution">
    <text evidence="3">The sequence shown here is derived from an EMBL/GenBank/DDBJ whole genome shotgun (WGS) entry which is preliminary data.</text>
</comment>
<dbReference type="SMART" id="SM00577">
    <property type="entry name" value="CPDc"/>
    <property type="match status" value="1"/>
</dbReference>
<feature type="region of interest" description="Disordered" evidence="1">
    <location>
        <begin position="230"/>
        <end position="257"/>
    </location>
</feature>
<feature type="compositionally biased region" description="Polar residues" evidence="1">
    <location>
        <begin position="776"/>
        <end position="786"/>
    </location>
</feature>
<dbReference type="Gene3D" id="3.40.50.1000">
    <property type="entry name" value="HAD superfamily/HAD-like"/>
    <property type="match status" value="1"/>
</dbReference>
<feature type="compositionally biased region" description="Polar residues" evidence="1">
    <location>
        <begin position="650"/>
        <end position="659"/>
    </location>
</feature>
<dbReference type="OrthoDB" id="1711508at2759"/>
<protein>
    <recommendedName>
        <fullName evidence="2">FCP1 homology domain-containing protein</fullName>
    </recommendedName>
</protein>
<dbReference type="InterPro" id="IPR036412">
    <property type="entry name" value="HAD-like_sf"/>
</dbReference>
<dbReference type="SUPFAM" id="SSF56784">
    <property type="entry name" value="HAD-like"/>
    <property type="match status" value="1"/>
</dbReference>
<dbReference type="RefSeq" id="XP_056542823.1">
    <property type="nucleotide sequence ID" value="XM_056687268.1"/>
</dbReference>
<feature type="compositionally biased region" description="Basic residues" evidence="1">
    <location>
        <begin position="608"/>
        <end position="619"/>
    </location>
</feature>
<dbReference type="GeneID" id="81426444"/>
<feature type="region of interest" description="Disordered" evidence="1">
    <location>
        <begin position="702"/>
        <end position="800"/>
    </location>
</feature>
<accession>A0A9W9LMB4</accession>